<feature type="binding site" evidence="8">
    <location>
        <position position="170"/>
    </location>
    <ligand>
        <name>Fe cation</name>
        <dbReference type="ChEBI" id="CHEBI:24875"/>
        <label>1</label>
    </ligand>
</feature>
<dbReference type="PROSITE" id="PS50905">
    <property type="entry name" value="FERRITIN_LIKE"/>
    <property type="match status" value="2"/>
</dbReference>
<comment type="catalytic activity">
    <reaction evidence="7 9">
        <text>4 Fe(2+) + O2 + 4 H(+) = 4 Fe(3+) + 2 H2O</text>
        <dbReference type="Rhea" id="RHEA:11148"/>
        <dbReference type="ChEBI" id="CHEBI:15377"/>
        <dbReference type="ChEBI" id="CHEBI:15378"/>
        <dbReference type="ChEBI" id="CHEBI:15379"/>
        <dbReference type="ChEBI" id="CHEBI:29033"/>
        <dbReference type="ChEBI" id="CHEBI:29034"/>
        <dbReference type="EC" id="1.16.3.1"/>
    </reaction>
</comment>
<feature type="binding site" evidence="8">
    <location>
        <position position="205"/>
    </location>
    <ligand>
        <name>Fe cation</name>
        <dbReference type="ChEBI" id="CHEBI:24875"/>
        <label>1</label>
    </ligand>
</feature>
<feature type="domain" description="Ferritin-like diiron" evidence="10">
    <location>
        <begin position="6"/>
        <end position="156"/>
    </location>
</feature>
<evidence type="ECO:0000313" key="11">
    <source>
        <dbReference type="EMBL" id="VDL62089.1"/>
    </source>
</evidence>
<dbReference type="InterPro" id="IPR009078">
    <property type="entry name" value="Ferritin-like_SF"/>
</dbReference>
<keyword evidence="3 8" id="KW-0479">Metal-binding</keyword>
<keyword evidence="4 9" id="KW-0560">Oxidoreductase</keyword>
<protein>
    <recommendedName>
        <fullName evidence="9">Ferritin</fullName>
        <ecNumber evidence="9">1.16.3.1</ecNumber>
    </recommendedName>
</protein>
<evidence type="ECO:0000313" key="13">
    <source>
        <dbReference type="WBParaSite" id="HDID_0000967601-mRNA-1"/>
    </source>
</evidence>
<evidence type="ECO:0000259" key="10">
    <source>
        <dbReference type="PROSITE" id="PS50905"/>
    </source>
</evidence>
<dbReference type="Pfam" id="PF00210">
    <property type="entry name" value="Ferritin"/>
    <property type="match status" value="2"/>
</dbReference>
<dbReference type="InterPro" id="IPR009040">
    <property type="entry name" value="Ferritin-like_diiron"/>
</dbReference>
<dbReference type="FunFam" id="1.20.1260.10:FF:000002">
    <property type="entry name" value="Ferritin, mitochondrial"/>
    <property type="match status" value="2"/>
</dbReference>
<accession>A0A0R3SVQ5</accession>
<dbReference type="OrthoDB" id="186462at2759"/>
<feature type="binding site" evidence="8">
    <location>
        <position position="284"/>
    </location>
    <ligand>
        <name>Fe cation</name>
        <dbReference type="ChEBI" id="CHEBI:24875"/>
        <label>1</label>
    </ligand>
</feature>
<organism evidence="13">
    <name type="scientific">Hymenolepis diminuta</name>
    <name type="common">Rat tapeworm</name>
    <dbReference type="NCBI Taxonomy" id="6216"/>
    <lineage>
        <taxon>Eukaryota</taxon>
        <taxon>Metazoa</taxon>
        <taxon>Spiralia</taxon>
        <taxon>Lophotrochozoa</taxon>
        <taxon>Platyhelminthes</taxon>
        <taxon>Cestoda</taxon>
        <taxon>Eucestoda</taxon>
        <taxon>Cyclophyllidea</taxon>
        <taxon>Hymenolepididae</taxon>
        <taxon>Hymenolepis</taxon>
    </lineage>
</organism>
<dbReference type="GO" id="GO:0008198">
    <property type="term" value="F:ferrous iron binding"/>
    <property type="evidence" value="ECO:0007669"/>
    <property type="project" value="TreeGrafter"/>
</dbReference>
<dbReference type="GO" id="GO:0008199">
    <property type="term" value="F:ferric iron binding"/>
    <property type="evidence" value="ECO:0007669"/>
    <property type="project" value="InterPro"/>
</dbReference>
<dbReference type="GO" id="GO:0006879">
    <property type="term" value="P:intracellular iron ion homeostasis"/>
    <property type="evidence" value="ECO:0007669"/>
    <property type="project" value="UniProtKB-KW"/>
</dbReference>
<dbReference type="InterPro" id="IPR008331">
    <property type="entry name" value="Ferritin_DPS_dom"/>
</dbReference>
<gene>
    <name evidence="11" type="ORF">HDID_LOCUS9674</name>
</gene>
<feature type="domain" description="Ferritin-like diiron" evidence="10">
    <location>
        <begin position="153"/>
        <end position="302"/>
    </location>
</feature>
<evidence type="ECO:0000256" key="6">
    <source>
        <dbReference type="ARBA" id="ARBA00025111"/>
    </source>
</evidence>
<sequence length="322" mass="37468">MSLVRQNFHEECEAGINRQINMELYASYLYLAMSHHFDREDVALPGFRKFFAKQSEEEREHAIKLMKYQCKRGGRIVYKDIAKPQKSEWASGLEAMETALKIEREVNDSLLALHEVATKHNDGQFCDFLECTEYLEEQVDSIKQFADFVTNLRRVGPDCQKKLNKQVNAELRASYLYLAMAQYFGNEKVALPGFNKFFEKASKEEREHAIMLMQYINKRGGKIDYMDISRPEKTEWESGREAIENTLGTEKEVLKSFLDLHETALRDNDYHLCNHLQTEFITEQIESIERLESYLTKLNRCGEGLGEFLFDKELQNGGGSVH</sequence>
<dbReference type="EMBL" id="UYSG01011364">
    <property type="protein sequence ID" value="VDL62089.1"/>
    <property type="molecule type" value="Genomic_DNA"/>
</dbReference>
<reference evidence="13" key="1">
    <citation type="submission" date="2017-02" db="UniProtKB">
        <authorList>
            <consortium name="WormBaseParasite"/>
        </authorList>
    </citation>
    <scope>IDENTIFICATION</scope>
</reference>
<dbReference type="GO" id="GO:0006826">
    <property type="term" value="P:iron ion transport"/>
    <property type="evidence" value="ECO:0007669"/>
    <property type="project" value="InterPro"/>
</dbReference>
<dbReference type="AlphaFoldDB" id="A0A0R3SVQ5"/>
<evidence type="ECO:0000256" key="8">
    <source>
        <dbReference type="PIRSR" id="PIRSR601519-1"/>
    </source>
</evidence>
<dbReference type="EC" id="1.16.3.1" evidence="9"/>
<feature type="binding site" evidence="8">
    <location>
        <position position="208"/>
    </location>
    <ligand>
        <name>Fe cation</name>
        <dbReference type="ChEBI" id="CHEBI:24875"/>
        <label>1</label>
    </ligand>
</feature>
<dbReference type="PANTHER" id="PTHR11431">
    <property type="entry name" value="FERRITIN"/>
    <property type="match status" value="1"/>
</dbReference>
<dbReference type="Proteomes" id="UP000274504">
    <property type="component" value="Unassembled WGS sequence"/>
</dbReference>
<comment type="function">
    <text evidence="6">Stores iron in a soluble, non-toxic, readily available form. Important for iron homeostasis. Has ferroxidase activity. Iron is taken up in the ferrous form and deposited as ferric hydroxides after oxidation.</text>
</comment>
<dbReference type="InterPro" id="IPR001519">
    <property type="entry name" value="Ferritin"/>
</dbReference>
<dbReference type="InterPro" id="IPR012347">
    <property type="entry name" value="Ferritin-like"/>
</dbReference>
<comment type="similarity">
    <text evidence="1 9">Belongs to the ferritin family.</text>
</comment>
<dbReference type="PANTHER" id="PTHR11431:SF75">
    <property type="entry name" value="FERRITIN"/>
    <property type="match status" value="1"/>
</dbReference>
<dbReference type="CDD" id="cd01056">
    <property type="entry name" value="Euk_Ferritin"/>
    <property type="match status" value="2"/>
</dbReference>
<name>A0A0R3SVQ5_HYMDI</name>
<reference evidence="11 12" key="2">
    <citation type="submission" date="2018-11" db="EMBL/GenBank/DDBJ databases">
        <authorList>
            <consortium name="Pathogen Informatics"/>
        </authorList>
    </citation>
    <scope>NUCLEOTIDE SEQUENCE [LARGE SCALE GENOMIC DNA]</scope>
</reference>
<comment type="function">
    <text evidence="9">Stores iron in a soluble, non-toxic, readily available form. Important for iron homeostasis. Iron is taken up in the ferrous form and deposited as ferric hydroxides after oxidation.</text>
</comment>
<evidence type="ECO:0000256" key="3">
    <source>
        <dbReference type="ARBA" id="ARBA00022723"/>
    </source>
</evidence>
<keyword evidence="2 9" id="KW-0409">Iron storage</keyword>
<keyword evidence="5 8" id="KW-0408">Iron</keyword>
<proteinExistence type="inferred from homology"/>
<evidence type="ECO:0000256" key="5">
    <source>
        <dbReference type="ARBA" id="ARBA00023004"/>
    </source>
</evidence>
<evidence type="ECO:0000256" key="9">
    <source>
        <dbReference type="RuleBase" id="RU361145"/>
    </source>
</evidence>
<dbReference type="STRING" id="6216.A0A0R3SVQ5"/>
<evidence type="ECO:0000256" key="7">
    <source>
        <dbReference type="ARBA" id="ARBA00047990"/>
    </source>
</evidence>
<dbReference type="GO" id="GO:0005737">
    <property type="term" value="C:cytoplasm"/>
    <property type="evidence" value="ECO:0007669"/>
    <property type="project" value="TreeGrafter"/>
</dbReference>
<dbReference type="SUPFAM" id="SSF47240">
    <property type="entry name" value="Ferritin-like"/>
    <property type="match status" value="2"/>
</dbReference>
<dbReference type="WBParaSite" id="HDID_0000967601-mRNA-1">
    <property type="protein sequence ID" value="HDID_0000967601-mRNA-1"/>
    <property type="gene ID" value="HDID_0000967601"/>
</dbReference>
<evidence type="ECO:0000256" key="2">
    <source>
        <dbReference type="ARBA" id="ARBA00022434"/>
    </source>
</evidence>
<evidence type="ECO:0000313" key="12">
    <source>
        <dbReference type="Proteomes" id="UP000274504"/>
    </source>
</evidence>
<dbReference type="Gene3D" id="1.20.1260.10">
    <property type="match status" value="2"/>
</dbReference>
<dbReference type="GO" id="GO:0004322">
    <property type="term" value="F:ferroxidase activity"/>
    <property type="evidence" value="ECO:0007669"/>
    <property type="project" value="UniProtKB-EC"/>
</dbReference>
<evidence type="ECO:0000256" key="4">
    <source>
        <dbReference type="ARBA" id="ARBA00023002"/>
    </source>
</evidence>
<evidence type="ECO:0000256" key="1">
    <source>
        <dbReference type="ARBA" id="ARBA00007513"/>
    </source>
</evidence>
<feature type="binding site" evidence="8">
    <location>
        <position position="250"/>
    </location>
    <ligand>
        <name>Fe cation</name>
        <dbReference type="ChEBI" id="CHEBI:24875"/>
        <label>1</label>
    </ligand>
</feature>